<name>A0A8J5MPS7_HOMAM</name>
<dbReference type="PANTHER" id="PTHR47156">
    <property type="entry name" value="PROTEIN CBG20824"/>
    <property type="match status" value="1"/>
</dbReference>
<dbReference type="InterPro" id="IPR052667">
    <property type="entry name" value="E3_ubiquitin-ligase_RING"/>
</dbReference>
<keyword evidence="2 4" id="KW-0863">Zinc-finger</keyword>
<dbReference type="GO" id="GO:0003755">
    <property type="term" value="F:peptidyl-prolyl cis-trans isomerase activity"/>
    <property type="evidence" value="ECO:0007669"/>
    <property type="project" value="InterPro"/>
</dbReference>
<dbReference type="Pfam" id="PF13639">
    <property type="entry name" value="zf-RING_2"/>
    <property type="match status" value="1"/>
</dbReference>
<dbReference type="SUPFAM" id="SSF57850">
    <property type="entry name" value="RING/U-box"/>
    <property type="match status" value="1"/>
</dbReference>
<evidence type="ECO:0000256" key="3">
    <source>
        <dbReference type="ARBA" id="ARBA00022833"/>
    </source>
</evidence>
<dbReference type="InterPro" id="IPR001841">
    <property type="entry name" value="Znf_RING"/>
</dbReference>
<feature type="non-terminal residue" evidence="7">
    <location>
        <position position="555"/>
    </location>
</feature>
<keyword evidence="1" id="KW-0479">Metal-binding</keyword>
<dbReference type="Gene3D" id="3.30.40.10">
    <property type="entry name" value="Zinc/RING finger domain, C3HC4 (zinc finger)"/>
    <property type="match status" value="1"/>
</dbReference>
<feature type="domain" description="PPIase cyclophilin-type" evidence="5">
    <location>
        <begin position="411"/>
        <end position="544"/>
    </location>
</feature>
<accession>A0A8J5MPS7</accession>
<evidence type="ECO:0000256" key="4">
    <source>
        <dbReference type="PROSITE-ProRule" id="PRU00175"/>
    </source>
</evidence>
<sequence length="555" mass="62271">KTYHLKDSWFESNTQFALAETASTTSSSTAIQTVVTFQLFSARNQDLNLLECKVCYNRFDDVRRPRTLPCGHTFCTCCLTETIKVGSSHCPSCRIQHRSSAVTDFPINFMAEAFMKSLGKVETSTKREKRHQVNVTVRGISRRLKELKIEQENIVRTLIGNCLQTKSQMNKYETYIIIWKEEVNEIITQFGAMTNETLKNLEEEHSRLTRLEQEGDEDVKQLEAILGTLDKATSSQEAGAAIDETENYVAAAQNWNTKCQECFPSVNTIHTTFKLREIMKMLERMGSITATDTLPQFDATSSIQEKVDKIIGNMSFVVHEEPPQQTVEQLPNTRLTIDSLRSGARSVNTLLRNGQVLAIQEGEELSSAKISLAGEKMCLHHLQKIPLPPDAHIVMHSQLMKAIDLSSATVFLDLAWDGMNKGRLHIRLLSAHSFEWIRQFVAMCTGEWGPSYVNSHFVELEKGCKWERVVAGDYEYNNGKGGAAIKRGLVLSDWEGLYSVGTVAARWWGSDATATQFVIYTKAMSEESHPLIIGNVVSGMPLLKLAVSLSDVTQV</sequence>
<dbReference type="InterPro" id="IPR029000">
    <property type="entry name" value="Cyclophilin-like_dom_sf"/>
</dbReference>
<proteinExistence type="predicted"/>
<protein>
    <submittedName>
        <fullName evidence="7">Tripartite motif-containing protein 59-like 3</fullName>
    </submittedName>
</protein>
<evidence type="ECO:0000256" key="1">
    <source>
        <dbReference type="ARBA" id="ARBA00022723"/>
    </source>
</evidence>
<comment type="caution">
    <text evidence="7">The sequence shown here is derived from an EMBL/GenBank/DDBJ whole genome shotgun (WGS) entry which is preliminary data.</text>
</comment>
<evidence type="ECO:0000313" key="8">
    <source>
        <dbReference type="Proteomes" id="UP000747542"/>
    </source>
</evidence>
<organism evidence="7 8">
    <name type="scientific">Homarus americanus</name>
    <name type="common">American lobster</name>
    <dbReference type="NCBI Taxonomy" id="6706"/>
    <lineage>
        <taxon>Eukaryota</taxon>
        <taxon>Metazoa</taxon>
        <taxon>Ecdysozoa</taxon>
        <taxon>Arthropoda</taxon>
        <taxon>Crustacea</taxon>
        <taxon>Multicrustacea</taxon>
        <taxon>Malacostraca</taxon>
        <taxon>Eumalacostraca</taxon>
        <taxon>Eucarida</taxon>
        <taxon>Decapoda</taxon>
        <taxon>Pleocyemata</taxon>
        <taxon>Astacidea</taxon>
        <taxon>Nephropoidea</taxon>
        <taxon>Nephropidae</taxon>
        <taxon>Homarus</taxon>
    </lineage>
</organism>
<dbReference type="InterPro" id="IPR002130">
    <property type="entry name" value="Cyclophilin-type_PPIase_dom"/>
</dbReference>
<evidence type="ECO:0000259" key="6">
    <source>
        <dbReference type="PROSITE" id="PS50089"/>
    </source>
</evidence>
<dbReference type="PROSITE" id="PS50089">
    <property type="entry name" value="ZF_RING_2"/>
    <property type="match status" value="1"/>
</dbReference>
<evidence type="ECO:0000256" key="2">
    <source>
        <dbReference type="ARBA" id="ARBA00022771"/>
    </source>
</evidence>
<dbReference type="PANTHER" id="PTHR47156:SF10">
    <property type="entry name" value="E3 UBIQUITIN-PROTEIN LIGASE TRIM-21-RELATED"/>
    <property type="match status" value="1"/>
</dbReference>
<keyword evidence="3" id="KW-0862">Zinc</keyword>
<feature type="domain" description="RING-type" evidence="6">
    <location>
        <begin position="52"/>
        <end position="94"/>
    </location>
</feature>
<dbReference type="SMART" id="SM00184">
    <property type="entry name" value="RING"/>
    <property type="match status" value="1"/>
</dbReference>
<evidence type="ECO:0000259" key="5">
    <source>
        <dbReference type="PROSITE" id="PS50072"/>
    </source>
</evidence>
<dbReference type="AlphaFoldDB" id="A0A8J5MPS7"/>
<dbReference type="Gene3D" id="2.40.100.10">
    <property type="entry name" value="Cyclophilin-like"/>
    <property type="match status" value="1"/>
</dbReference>
<dbReference type="Proteomes" id="UP000747542">
    <property type="component" value="Unassembled WGS sequence"/>
</dbReference>
<evidence type="ECO:0000313" key="7">
    <source>
        <dbReference type="EMBL" id="KAG7159293.1"/>
    </source>
</evidence>
<dbReference type="GO" id="GO:0008270">
    <property type="term" value="F:zinc ion binding"/>
    <property type="evidence" value="ECO:0007669"/>
    <property type="project" value="UniProtKB-KW"/>
</dbReference>
<dbReference type="InterPro" id="IPR017907">
    <property type="entry name" value="Znf_RING_CS"/>
</dbReference>
<reference evidence="7" key="1">
    <citation type="journal article" date="2021" name="Sci. Adv.">
        <title>The American lobster genome reveals insights on longevity, neural, and immune adaptations.</title>
        <authorList>
            <person name="Polinski J.M."/>
            <person name="Zimin A.V."/>
            <person name="Clark K.F."/>
            <person name="Kohn A.B."/>
            <person name="Sadowski N."/>
            <person name="Timp W."/>
            <person name="Ptitsyn A."/>
            <person name="Khanna P."/>
            <person name="Romanova D.Y."/>
            <person name="Williams P."/>
            <person name="Greenwood S.J."/>
            <person name="Moroz L.L."/>
            <person name="Walt D.R."/>
            <person name="Bodnar A.G."/>
        </authorList>
    </citation>
    <scope>NUCLEOTIDE SEQUENCE</scope>
    <source>
        <strain evidence="7">GMGI-L3</strain>
    </source>
</reference>
<dbReference type="PROSITE" id="PS00518">
    <property type="entry name" value="ZF_RING_1"/>
    <property type="match status" value="1"/>
</dbReference>
<dbReference type="SUPFAM" id="SSF50891">
    <property type="entry name" value="Cyclophilin-like"/>
    <property type="match status" value="1"/>
</dbReference>
<dbReference type="InterPro" id="IPR013083">
    <property type="entry name" value="Znf_RING/FYVE/PHD"/>
</dbReference>
<feature type="non-terminal residue" evidence="7">
    <location>
        <position position="1"/>
    </location>
</feature>
<keyword evidence="8" id="KW-1185">Reference proteome</keyword>
<gene>
    <name evidence="7" type="primary">Trim59-L3</name>
    <name evidence="7" type="ORF">Hamer_G021238</name>
</gene>
<dbReference type="PROSITE" id="PS50072">
    <property type="entry name" value="CSA_PPIASE_2"/>
    <property type="match status" value="1"/>
</dbReference>
<dbReference type="EMBL" id="JAHLQT010033646">
    <property type="protein sequence ID" value="KAG7159293.1"/>
    <property type="molecule type" value="Genomic_DNA"/>
</dbReference>